<protein>
    <submittedName>
        <fullName evidence="2">PAS fold-3 domain protein</fullName>
    </submittedName>
</protein>
<dbReference type="EMBL" id="CP001737">
    <property type="protein sequence ID" value="ACV81152.1"/>
    <property type="molecule type" value="Genomic_DNA"/>
</dbReference>
<dbReference type="InterPro" id="IPR000014">
    <property type="entry name" value="PAS"/>
</dbReference>
<dbReference type="InParanoid" id="C8X954"/>
<dbReference type="Gene3D" id="3.30.450.20">
    <property type="entry name" value="PAS domain"/>
    <property type="match status" value="1"/>
</dbReference>
<dbReference type="Proteomes" id="UP000002218">
    <property type="component" value="Chromosome"/>
</dbReference>
<dbReference type="STRING" id="479431.Namu_4878"/>
<keyword evidence="3" id="KW-1185">Reference proteome</keyword>
<dbReference type="RefSeq" id="WP_015749961.1">
    <property type="nucleotide sequence ID" value="NC_013235.1"/>
</dbReference>
<dbReference type="KEGG" id="nml:Namu_4878"/>
<reference evidence="3" key="1">
    <citation type="submission" date="2009-09" db="EMBL/GenBank/DDBJ databases">
        <title>The complete genome of Nakamurella multipartita DSM 44233.</title>
        <authorList>
            <consortium name="US DOE Joint Genome Institute (JGI-PGF)"/>
            <person name="Lucas S."/>
            <person name="Copeland A."/>
            <person name="Lapidus A."/>
            <person name="Glavina del Rio T."/>
            <person name="Dalin E."/>
            <person name="Tice H."/>
            <person name="Bruce D."/>
            <person name="Goodwin L."/>
            <person name="Pitluck S."/>
            <person name="Kyrpides N."/>
            <person name="Mavromatis K."/>
            <person name="Ivanova N."/>
            <person name="Ovchinnikova G."/>
            <person name="Sims D."/>
            <person name="Meincke L."/>
            <person name="Brettin T."/>
            <person name="Detter J.C."/>
            <person name="Han C."/>
            <person name="Larimer F."/>
            <person name="Land M."/>
            <person name="Hauser L."/>
            <person name="Markowitz V."/>
            <person name="Cheng J.-F."/>
            <person name="Hugenholtz P."/>
            <person name="Woyke T."/>
            <person name="Wu D."/>
            <person name="Klenk H.-P."/>
            <person name="Eisen J.A."/>
        </authorList>
    </citation>
    <scope>NUCLEOTIDE SEQUENCE [LARGE SCALE GENOMIC DNA]</scope>
    <source>
        <strain evidence="3">ATCC 700099 / DSM 44233 / CIP 104796 / JCM 9543 / NBRC 105858 / Y-104</strain>
    </source>
</reference>
<name>C8X954_NAKMY</name>
<dbReference type="HOGENOM" id="CLU_1784763_0_0_11"/>
<organism evidence="2 3">
    <name type="scientific">Nakamurella multipartita (strain ATCC 700099 / DSM 44233 / CIP 104796 / JCM 9543 / NBRC 105858 / Y-104)</name>
    <name type="common">Microsphaera multipartita</name>
    <dbReference type="NCBI Taxonomy" id="479431"/>
    <lineage>
        <taxon>Bacteria</taxon>
        <taxon>Bacillati</taxon>
        <taxon>Actinomycetota</taxon>
        <taxon>Actinomycetes</taxon>
        <taxon>Nakamurellales</taxon>
        <taxon>Nakamurellaceae</taxon>
        <taxon>Nakamurella</taxon>
    </lineage>
</organism>
<proteinExistence type="predicted"/>
<dbReference type="CDD" id="cd00130">
    <property type="entry name" value="PAS"/>
    <property type="match status" value="1"/>
</dbReference>
<dbReference type="InterPro" id="IPR013655">
    <property type="entry name" value="PAS_fold_3"/>
</dbReference>
<sequence length="142" mass="15723">MAGQCLPPTGDSRQDDLHAAHRTEHVERPAGVKGGFRLCLPTGQWWWSPGMFRLHGYPPHQWRSLRPSTRLLLTHRHPADRSAFAQAWTHLLETGGVMAVRYRIVGVDGVVRPVFAMAYFDRPAGAAGRAGGEITGVMQSDE</sequence>
<accession>C8X954</accession>
<dbReference type="OrthoDB" id="3787288at2"/>
<dbReference type="SUPFAM" id="SSF55785">
    <property type="entry name" value="PYP-like sensor domain (PAS domain)"/>
    <property type="match status" value="1"/>
</dbReference>
<dbReference type="eggNOG" id="COG3707">
    <property type="taxonomic scope" value="Bacteria"/>
</dbReference>
<feature type="domain" description="PAS fold-3" evidence="1">
    <location>
        <begin position="45"/>
        <end position="119"/>
    </location>
</feature>
<gene>
    <name evidence="2" type="ordered locus">Namu_4878</name>
</gene>
<evidence type="ECO:0000259" key="1">
    <source>
        <dbReference type="Pfam" id="PF08447"/>
    </source>
</evidence>
<evidence type="ECO:0000313" key="2">
    <source>
        <dbReference type="EMBL" id="ACV81152.1"/>
    </source>
</evidence>
<reference evidence="2 3" key="2">
    <citation type="journal article" date="2010" name="Stand. Genomic Sci.">
        <title>Complete genome sequence of Nakamurella multipartita type strain (Y-104).</title>
        <authorList>
            <person name="Tice H."/>
            <person name="Mayilraj S."/>
            <person name="Sims D."/>
            <person name="Lapidus A."/>
            <person name="Nolan M."/>
            <person name="Lucas S."/>
            <person name="Glavina Del Rio T."/>
            <person name="Copeland A."/>
            <person name="Cheng J.F."/>
            <person name="Meincke L."/>
            <person name="Bruce D."/>
            <person name="Goodwin L."/>
            <person name="Pitluck S."/>
            <person name="Ivanova N."/>
            <person name="Mavromatis K."/>
            <person name="Ovchinnikova G."/>
            <person name="Pati A."/>
            <person name="Chen A."/>
            <person name="Palaniappan K."/>
            <person name="Land M."/>
            <person name="Hauser L."/>
            <person name="Chang Y.J."/>
            <person name="Jeffries C.D."/>
            <person name="Detter J.C."/>
            <person name="Brettin T."/>
            <person name="Rohde M."/>
            <person name="Goker M."/>
            <person name="Bristow J."/>
            <person name="Eisen J.A."/>
            <person name="Markowitz V."/>
            <person name="Hugenholtz P."/>
            <person name="Kyrpides N.C."/>
            <person name="Klenk H.P."/>
            <person name="Chen F."/>
        </authorList>
    </citation>
    <scope>NUCLEOTIDE SEQUENCE [LARGE SCALE GENOMIC DNA]</scope>
    <source>
        <strain evidence="3">ATCC 700099 / DSM 44233 / CIP 104796 / JCM 9543 / NBRC 105858 / Y-104</strain>
    </source>
</reference>
<dbReference type="InterPro" id="IPR035965">
    <property type="entry name" value="PAS-like_dom_sf"/>
</dbReference>
<evidence type="ECO:0000313" key="3">
    <source>
        <dbReference type="Proteomes" id="UP000002218"/>
    </source>
</evidence>
<dbReference type="AlphaFoldDB" id="C8X954"/>
<dbReference type="Pfam" id="PF08447">
    <property type="entry name" value="PAS_3"/>
    <property type="match status" value="1"/>
</dbReference>